<organism evidence="9 10">
    <name type="scientific">Bacteroides uniformis</name>
    <dbReference type="NCBI Taxonomy" id="820"/>
    <lineage>
        <taxon>Bacteria</taxon>
        <taxon>Pseudomonadati</taxon>
        <taxon>Bacteroidota</taxon>
        <taxon>Bacteroidia</taxon>
        <taxon>Bacteroidales</taxon>
        <taxon>Bacteroidaceae</taxon>
        <taxon>Bacteroides</taxon>
    </lineage>
</organism>
<evidence type="ECO:0000256" key="2">
    <source>
        <dbReference type="ARBA" id="ARBA00006275"/>
    </source>
</evidence>
<keyword evidence="5" id="KW-0998">Cell outer membrane</keyword>
<dbReference type="PROSITE" id="PS51257">
    <property type="entry name" value="PROKAR_LIPOPROTEIN"/>
    <property type="match status" value="1"/>
</dbReference>
<dbReference type="EMBL" id="JAQNSG010000005">
    <property type="protein sequence ID" value="MDC1879584.1"/>
    <property type="molecule type" value="Genomic_DNA"/>
</dbReference>
<name>A0AAW6GM51_BACUN</name>
<dbReference type="Proteomes" id="UP001213309">
    <property type="component" value="Unassembled WGS sequence"/>
</dbReference>
<feature type="domain" description="SusD-like N-terminal" evidence="8">
    <location>
        <begin position="26"/>
        <end position="223"/>
    </location>
</feature>
<dbReference type="SUPFAM" id="SSF48452">
    <property type="entry name" value="TPR-like"/>
    <property type="match status" value="1"/>
</dbReference>
<dbReference type="GeneID" id="99750069"/>
<accession>A0AAW6GM51</accession>
<dbReference type="InterPro" id="IPR011990">
    <property type="entry name" value="TPR-like_helical_dom_sf"/>
</dbReference>
<proteinExistence type="inferred from homology"/>
<dbReference type="RefSeq" id="WP_005830682.1">
    <property type="nucleotide sequence ID" value="NZ_CAXSKL010000011.1"/>
</dbReference>
<dbReference type="AlphaFoldDB" id="A0AAW6GM51"/>
<protein>
    <submittedName>
        <fullName evidence="9">RagB/SusD family nutrient uptake outer membrane protein</fullName>
    </submittedName>
</protein>
<dbReference type="Gene3D" id="1.25.40.390">
    <property type="match status" value="1"/>
</dbReference>
<evidence type="ECO:0000259" key="7">
    <source>
        <dbReference type="Pfam" id="PF07980"/>
    </source>
</evidence>
<evidence type="ECO:0000256" key="1">
    <source>
        <dbReference type="ARBA" id="ARBA00004442"/>
    </source>
</evidence>
<feature type="signal peptide" evidence="6">
    <location>
        <begin position="1"/>
        <end position="23"/>
    </location>
</feature>
<comment type="similarity">
    <text evidence="2">Belongs to the SusD family.</text>
</comment>
<evidence type="ECO:0000256" key="6">
    <source>
        <dbReference type="SAM" id="SignalP"/>
    </source>
</evidence>
<reference evidence="9" key="1">
    <citation type="submission" date="2022-10" db="EMBL/GenBank/DDBJ databases">
        <title>Human gut microbiome strain richness.</title>
        <authorList>
            <person name="Chen-Liaw A."/>
        </authorList>
    </citation>
    <scope>NUCLEOTIDE SEQUENCE</scope>
    <source>
        <strain evidence="9">1001713st2_A4_1001713B170214_170313</strain>
    </source>
</reference>
<sequence length="590" mass="66544">MKTKKVTKYMGIVALAAMTLCSCEDLLDTKNYTQSNTQNFPTSMDDVEMLVTSMYANLNHQAAKPESSYLLTNLYASDDMFAGSQDAELDHLMYKSDSQFDFCWDIHYKGIYAANTCLEGLDLMEAADNVPDAGLFSQRKGEACFMRAFQYYELAELFGGVPLILSTTQETNTPRATADEVWAQIATDLQQAISLMSDKKYHEIESGHATKWAAQALMARCFLFYTGYYQKEAMPTADGGSITKQQVVTWLEDCIANSGHQLVGDFRNLWAYTNEYTVDDYAYTAGVTGVDGQPLRWAGNGNAEAVFAVKFGNFAGYSYENQGGYCNLYLSFFGIMSKSDNGAAFPFGNTNSFGTVPTSLWDSWEAAEPDDIRRRASVIVDEDEFDMANYESGEVRQQWEETGLWNKKLQPILSKQAYDKMGSWGNSLFWIAHPEFAGMNDPYIQPRWAAMFEDLYIIRFADVLLMHSELTGNADNMNRVRARAGLPAIGYSLEALQQERRHELAFEGQRFQDIRRWHIAETELNKQNNTTLKNLGVSTVMRDGKYAARYQATGGFWPIPPAQIQLSDGVLTQNPGWDTPDARYTTWNFD</sequence>
<evidence type="ECO:0000259" key="8">
    <source>
        <dbReference type="Pfam" id="PF14322"/>
    </source>
</evidence>
<dbReference type="InterPro" id="IPR033985">
    <property type="entry name" value="SusD-like_N"/>
</dbReference>
<evidence type="ECO:0000256" key="5">
    <source>
        <dbReference type="ARBA" id="ARBA00023237"/>
    </source>
</evidence>
<evidence type="ECO:0000313" key="9">
    <source>
        <dbReference type="EMBL" id="MDC1879584.1"/>
    </source>
</evidence>
<dbReference type="GO" id="GO:0009279">
    <property type="term" value="C:cell outer membrane"/>
    <property type="evidence" value="ECO:0007669"/>
    <property type="project" value="UniProtKB-SubCell"/>
</dbReference>
<dbReference type="InterPro" id="IPR012944">
    <property type="entry name" value="SusD_RagB_dom"/>
</dbReference>
<keyword evidence="4" id="KW-0472">Membrane</keyword>
<gene>
    <name evidence="9" type="ORF">POZ24_06030</name>
</gene>
<dbReference type="Pfam" id="PF07980">
    <property type="entry name" value="SusD_RagB"/>
    <property type="match status" value="1"/>
</dbReference>
<feature type="chain" id="PRO_5043543459" evidence="6">
    <location>
        <begin position="24"/>
        <end position="590"/>
    </location>
</feature>
<dbReference type="Pfam" id="PF14322">
    <property type="entry name" value="SusD-like_3"/>
    <property type="match status" value="1"/>
</dbReference>
<evidence type="ECO:0000256" key="4">
    <source>
        <dbReference type="ARBA" id="ARBA00023136"/>
    </source>
</evidence>
<evidence type="ECO:0000256" key="3">
    <source>
        <dbReference type="ARBA" id="ARBA00022729"/>
    </source>
</evidence>
<feature type="domain" description="RagB/SusD" evidence="7">
    <location>
        <begin position="370"/>
        <end position="577"/>
    </location>
</feature>
<evidence type="ECO:0000313" key="10">
    <source>
        <dbReference type="Proteomes" id="UP001213309"/>
    </source>
</evidence>
<comment type="caution">
    <text evidence="9">The sequence shown here is derived from an EMBL/GenBank/DDBJ whole genome shotgun (WGS) entry which is preliminary data.</text>
</comment>
<keyword evidence="3 6" id="KW-0732">Signal</keyword>
<comment type="subcellular location">
    <subcellularLocation>
        <location evidence="1">Cell outer membrane</location>
    </subcellularLocation>
</comment>